<gene>
    <name evidence="2" type="ORF">DSOUD_1818</name>
</gene>
<feature type="domain" description="Nitroreductase" evidence="1">
    <location>
        <begin position="6"/>
        <end position="62"/>
    </location>
</feature>
<dbReference type="Proteomes" id="UP000057158">
    <property type="component" value="Chromosome"/>
</dbReference>
<dbReference type="SUPFAM" id="SSF55469">
    <property type="entry name" value="FMN-dependent nitroreductase-like"/>
    <property type="match status" value="1"/>
</dbReference>
<dbReference type="EMBL" id="CP010802">
    <property type="protein sequence ID" value="ALC16593.1"/>
    <property type="molecule type" value="Genomic_DNA"/>
</dbReference>
<dbReference type="PANTHER" id="PTHR23026:SF117">
    <property type="entry name" value="NITROREDUCTASE"/>
    <property type="match status" value="1"/>
</dbReference>
<evidence type="ECO:0000259" key="1">
    <source>
        <dbReference type="Pfam" id="PF00881"/>
    </source>
</evidence>
<dbReference type="KEGG" id="des:DSOUD_1818"/>
<dbReference type="AlphaFoldDB" id="A0A0M3QFS8"/>
<feature type="domain" description="Nitroreductase" evidence="1">
    <location>
        <begin position="66"/>
        <end position="149"/>
    </location>
</feature>
<sequence length="174" mass="19288">MLELLQGRRSIRRFVDRPVEAGKIEALIEAALRSPSSRGRQPWSFIVVSDDRTLRELSLAKAQGSTFLAGAPLAVVVAGDCTISDVWIEDCSIAAIILQLEAQSLGLGSCWVQIRDRFHADGRSSEEVLRQLFGLPDHLRVLSIIGLGYPADRLPGHATEKLPFDRVHFHEIHD</sequence>
<reference evidence="2 3" key="1">
    <citation type="submission" date="2015-07" db="EMBL/GenBank/DDBJ databases">
        <title>Isolation and Genomic Characterization of a Novel Halophilic Metal-Reducing Deltaproteobacterium from the Deep Subsurface.</title>
        <authorList>
            <person name="Badalamenti J.P."/>
            <person name="Summers Z.M."/>
            <person name="Gralnick J.A."/>
            <person name="Bond D.R."/>
        </authorList>
    </citation>
    <scope>NUCLEOTIDE SEQUENCE [LARGE SCALE GENOMIC DNA]</scope>
    <source>
        <strain evidence="2 3">WTL</strain>
    </source>
</reference>
<dbReference type="InterPro" id="IPR050627">
    <property type="entry name" value="Nitroreductase/BluB"/>
</dbReference>
<name>A0A0M3QFS8_9BACT</name>
<dbReference type="STRING" id="1603606.DSOUD_1818"/>
<evidence type="ECO:0000313" key="3">
    <source>
        <dbReference type="Proteomes" id="UP000057158"/>
    </source>
</evidence>
<dbReference type="RefSeq" id="WP_053550679.1">
    <property type="nucleotide sequence ID" value="NZ_CP010802.1"/>
</dbReference>
<organism evidence="2 3">
    <name type="scientific">Desulfuromonas soudanensis</name>
    <dbReference type="NCBI Taxonomy" id="1603606"/>
    <lineage>
        <taxon>Bacteria</taxon>
        <taxon>Pseudomonadati</taxon>
        <taxon>Thermodesulfobacteriota</taxon>
        <taxon>Desulfuromonadia</taxon>
        <taxon>Desulfuromonadales</taxon>
        <taxon>Desulfuromonadaceae</taxon>
        <taxon>Desulfuromonas</taxon>
    </lineage>
</organism>
<protein>
    <submittedName>
        <fullName evidence="2">Nitroreductase</fullName>
    </submittedName>
</protein>
<dbReference type="PANTHER" id="PTHR23026">
    <property type="entry name" value="NADPH NITROREDUCTASE"/>
    <property type="match status" value="1"/>
</dbReference>
<dbReference type="Gene3D" id="3.40.109.10">
    <property type="entry name" value="NADH Oxidase"/>
    <property type="match status" value="1"/>
</dbReference>
<dbReference type="InterPro" id="IPR029479">
    <property type="entry name" value="Nitroreductase"/>
</dbReference>
<proteinExistence type="predicted"/>
<keyword evidence="3" id="KW-1185">Reference proteome</keyword>
<dbReference type="GO" id="GO:0016491">
    <property type="term" value="F:oxidoreductase activity"/>
    <property type="evidence" value="ECO:0007669"/>
    <property type="project" value="InterPro"/>
</dbReference>
<dbReference type="PATRIC" id="fig|1603606.3.peg.1974"/>
<evidence type="ECO:0000313" key="2">
    <source>
        <dbReference type="EMBL" id="ALC16593.1"/>
    </source>
</evidence>
<dbReference type="Pfam" id="PF00881">
    <property type="entry name" value="Nitroreductase"/>
    <property type="match status" value="2"/>
</dbReference>
<accession>A0A0M3QFS8</accession>
<dbReference type="CDD" id="cd02151">
    <property type="entry name" value="nitroreductase"/>
    <property type="match status" value="1"/>
</dbReference>
<dbReference type="OrthoDB" id="9809288at2"/>
<dbReference type="InterPro" id="IPR000415">
    <property type="entry name" value="Nitroreductase-like"/>
</dbReference>